<evidence type="ECO:0000256" key="1">
    <source>
        <dbReference type="SAM" id="Phobius"/>
    </source>
</evidence>
<keyword evidence="1" id="KW-1133">Transmembrane helix</keyword>
<reference evidence="2" key="1">
    <citation type="submission" date="2024-03" db="EMBL/GenBank/DDBJ databases">
        <title>Deinococcus weizhi sp. nov., isolated from human skin.</title>
        <authorList>
            <person name="Wei Z."/>
            <person name="Tian F."/>
            <person name="Yang C."/>
            <person name="Xin L.T."/>
            <person name="Wen Z.J."/>
            <person name="Lan K.C."/>
            <person name="Yu L."/>
            <person name="Zhe W."/>
            <person name="Dan F.D."/>
            <person name="Jun W."/>
            <person name="Rui Z."/>
            <person name="Yong X.J."/>
            <person name="Ting Y."/>
            <person name="Wei X."/>
            <person name="Xu Z.G."/>
            <person name="Xin Z."/>
            <person name="Dong F.G."/>
            <person name="Ni X.M."/>
            <person name="Zheng M.G."/>
            <person name="Chun Y."/>
            <person name="Qian W.X."/>
        </authorList>
    </citation>
    <scope>NUCLEOTIDE SEQUENCE</scope>
    <source>
        <strain evidence="2">VB142</strain>
    </source>
</reference>
<dbReference type="RefSeq" id="WP_339094393.1">
    <property type="nucleotide sequence ID" value="NZ_CP149782.1"/>
</dbReference>
<feature type="transmembrane region" description="Helical" evidence="1">
    <location>
        <begin position="89"/>
        <end position="110"/>
    </location>
</feature>
<gene>
    <name evidence="2" type="ORF">WDJ50_09175</name>
</gene>
<proteinExistence type="predicted"/>
<dbReference type="EMBL" id="CP149782">
    <property type="protein sequence ID" value="WYF43593.1"/>
    <property type="molecule type" value="Genomic_DNA"/>
</dbReference>
<dbReference type="AlphaFoldDB" id="A0AAU6Q052"/>
<keyword evidence="1" id="KW-0812">Transmembrane</keyword>
<feature type="transmembrane region" description="Helical" evidence="1">
    <location>
        <begin position="30"/>
        <end position="51"/>
    </location>
</feature>
<protein>
    <submittedName>
        <fullName evidence="2">Uncharacterized protein</fullName>
    </submittedName>
</protein>
<accession>A0AAU6Q052</accession>
<sequence>MPLLPVALYTALAFLFGLWQVGWSLERLPLWFYAYALLVGVFSALTFRLPQLDHAQRPFWQRVGLRGSSVLPVMALLSVDTVLSQPAHLGRLAAACALVLLLSGLFSLWLDRKSQQGSRGARVLKDWF</sequence>
<keyword evidence="1" id="KW-0472">Membrane</keyword>
<evidence type="ECO:0000313" key="2">
    <source>
        <dbReference type="EMBL" id="WYF43593.1"/>
    </source>
</evidence>
<organism evidence="2">
    <name type="scientific">Deinococcus sp. VB142</name>
    <dbReference type="NCBI Taxonomy" id="3112952"/>
    <lineage>
        <taxon>Bacteria</taxon>
        <taxon>Thermotogati</taxon>
        <taxon>Deinococcota</taxon>
        <taxon>Deinococci</taxon>
        <taxon>Deinococcales</taxon>
        <taxon>Deinococcaceae</taxon>
        <taxon>Deinococcus</taxon>
    </lineage>
</organism>
<name>A0AAU6Q052_9DEIO</name>